<dbReference type="OrthoDB" id="185373at2759"/>
<evidence type="ECO:0000313" key="2">
    <source>
        <dbReference type="Proteomes" id="UP000790833"/>
    </source>
</evidence>
<name>A0A9P7V6E7_9ASCO</name>
<keyword evidence="2" id="KW-1185">Reference proteome</keyword>
<proteinExistence type="predicted"/>
<dbReference type="AlphaFoldDB" id="A0A9P7V6E7"/>
<dbReference type="GeneID" id="66115776"/>
<sequence>MSVIINPSKLVSSVRAYHSGKVKQIGGGAPGAAAADVIAATDAAAEVVAVPSAADIGDVVSVPSVSFESSFLQTQLSNINNIYNDKTADLNLIYPLYQALKRNLIPLPSVDYYNMVLDSIERRSLDNNCGGLACVENRLTTLLLVYQDLLESGLRPSIDTYNIVIGSLLKGALDAIKLGNQSNTPQFVYHNSFYKSQEFSQIGLDLLLTVKSKANQLDLNKILPNLLIIMNYHPNLVTKQFLDLLFDLKDGNFVANGEYHVGFLGLTKYFGKLKVFNDTNDDLFQFIISSYKCYQQHCQKYDHLIQNEYDVYSSLVQSLIENGNVLLATKFLDQILVDFKESLNSVDKPSKSQISKLLSTYLISLLNIDGSFKNLYRSYNLLQEFNSVAYLPELSVELYNEMINCFISYYTRLEAQKLNSCGPGSESEVYKVQQSQLKYYHIIWKLYNHLAIRKDYQSQQKPFDVVSIVLNNKKISCRDYLLSFSLDLGDHEKIFQLLKEIILKNHIIQDLTILEKLCQYLANGSKINSNSYYNELLWNLLEDQALHYSSNPTDLNSFLLEIVGYLVLESPDIQFNSTKRILDSQVVNNAVTNCDLQANNVYGIMKLLQSAMSTTTNTNDHRMLHLVATMINKFEDSDNHYLAVDDEVSLFVEQMKKYFVNNYNSAVVHITHEMQYAGLNLDLEDPTSSVNSSPDQMEFTNSWHTINLCFLLHTSMRVGVQRFVELFEQGYNFNYETWIIIINNRYEDLPIDTYDVTARILELSFSDVVKNDLIASLLALRLDHVITRVVKYLFQHPAFLRNDDLVHHVFDTLSSKTTEHLKKEIAANINTILEYNQTLKWVNKLSSILDSESFVELVKGNKLLFESKTEYTEDELIFLTRYLKSLIFIFKIDESKETLAKYFTKQSVSHYLKVNPEFLEMVTMHYLVSGSYKTILDTLSSVESTSLFTRKIFMLSRILSNQIYQGKDKCFDDLVLFGSRLLTLEPKRMVEIYRGSPFMHETPQLVSLMIQTLINCALLDKTSLPKINMKLEKLFSFIHGTKYKVLDEKVLLKLIHLLTLLNRGDMLNFIVTHGLGSKAIHFRGFEFHIEDEPAFLALMEQAASQLNDAIMSSAIKEFQISLPSALPKTRQYNYELCI</sequence>
<accession>A0A9P7V6E7</accession>
<gene>
    <name evidence="1" type="primary">RPM2</name>
    <name evidence="1" type="ORF">KQ657_002402</name>
</gene>
<protein>
    <submittedName>
        <fullName evidence="1">RNase P subunit</fullName>
    </submittedName>
</protein>
<evidence type="ECO:0000313" key="1">
    <source>
        <dbReference type="EMBL" id="KAG7192045.1"/>
    </source>
</evidence>
<reference evidence="1" key="1">
    <citation type="submission" date="2021-03" db="EMBL/GenBank/DDBJ databases">
        <authorList>
            <person name="Palmer J.M."/>
        </authorList>
    </citation>
    <scope>NUCLEOTIDE SEQUENCE</scope>
    <source>
        <strain evidence="1">ARV_011</strain>
    </source>
</reference>
<organism evidence="1 2">
    <name type="scientific">Scheffersomyces spartinae</name>
    <dbReference type="NCBI Taxonomy" id="45513"/>
    <lineage>
        <taxon>Eukaryota</taxon>
        <taxon>Fungi</taxon>
        <taxon>Dikarya</taxon>
        <taxon>Ascomycota</taxon>
        <taxon>Saccharomycotina</taxon>
        <taxon>Pichiomycetes</taxon>
        <taxon>Debaryomycetaceae</taxon>
        <taxon>Scheffersomyces</taxon>
    </lineage>
</organism>
<dbReference type="InterPro" id="IPR013888">
    <property type="entry name" value="RNase_P_Rpm2_mt"/>
</dbReference>
<dbReference type="EMBL" id="JAHMUF010000020">
    <property type="protein sequence ID" value="KAG7192045.1"/>
    <property type="molecule type" value="Genomic_DNA"/>
</dbReference>
<dbReference type="Proteomes" id="UP000790833">
    <property type="component" value="Unassembled WGS sequence"/>
</dbReference>
<comment type="caution">
    <text evidence="1">The sequence shown here is derived from an EMBL/GenBank/DDBJ whole genome shotgun (WGS) entry which is preliminary data.</text>
</comment>
<dbReference type="RefSeq" id="XP_043047596.1">
    <property type="nucleotide sequence ID" value="XM_043193170.1"/>
</dbReference>
<dbReference type="Pfam" id="PF08579">
    <property type="entry name" value="RPM2"/>
    <property type="match status" value="1"/>
</dbReference>